<dbReference type="PANTHER" id="PTHR30572:SF4">
    <property type="entry name" value="ABC TRANSPORTER PERMEASE YTRF"/>
    <property type="match status" value="1"/>
</dbReference>
<dbReference type="InterPro" id="IPR003838">
    <property type="entry name" value="ABC3_permease_C"/>
</dbReference>
<feature type="transmembrane region" description="Helical" evidence="7">
    <location>
        <begin position="527"/>
        <end position="547"/>
    </location>
</feature>
<dbReference type="PANTHER" id="PTHR30572">
    <property type="entry name" value="MEMBRANE COMPONENT OF TRANSPORTER-RELATED"/>
    <property type="match status" value="1"/>
</dbReference>
<feature type="transmembrane region" description="Helical" evidence="7">
    <location>
        <begin position="1043"/>
        <end position="1070"/>
    </location>
</feature>
<feature type="transmembrane region" description="Helical" evidence="7">
    <location>
        <begin position="992"/>
        <end position="1023"/>
    </location>
</feature>
<dbReference type="STRING" id="35622.SAMN04489764_3080"/>
<feature type="transmembrane region" description="Helical" evidence="7">
    <location>
        <begin position="293"/>
        <end position="315"/>
    </location>
</feature>
<evidence type="ECO:0000259" key="8">
    <source>
        <dbReference type="Pfam" id="PF02687"/>
    </source>
</evidence>
<keyword evidence="2" id="KW-1003">Cell membrane</keyword>
<dbReference type="AlphaFoldDB" id="A0A1H1FN26"/>
<feature type="transmembrane region" description="Helical" evidence="7">
    <location>
        <begin position="948"/>
        <end position="971"/>
    </location>
</feature>
<sequence length="1085" mass="113129">MGSRLPPWLRRSLAAPLLLLTASGSILLATTTLVALVMFASSATDAGVRRTVETAPLSMVSTTVTAPVNRDSFSQVDADVRARLAEAYSGLPLSIVLSARSDSYALPGQESRKTPELTRFAVRTDLREHARLRSGSWPTPATGGTVRVALSEAAARAMDLSPGDEATFVGRLNDEPVRVTVTGVFTLDDPFSDRWAGETLLTRGTEIGDYTTYGPLMVDLATFTGLLSNSSVAVDWIGIPDLRQASPGTMASLAAALTALTEKPGCANCTAYSNLPDMLDRLGTASLVARSTMLVPVLQLLLLAAYALILTARLLTDHRAVETALLRSRGASGVRLAALAAGEALLMAIPCAIAAPLLAAPLLRLVSSLPWIEASGLRPDPSPDATAYAVSAAVALGCAVLLALPAVRGARRTYMEERTARGRGDRRGRLQRAGADIALLAVAALAIWQLRQYGGPVTATSGGGLGIDPLIVTGPALALLCGGMIGLRLVSPVSRLAERFTDRRRGLAPALGAWQVSRRPLRYSGPALLLTMAVTIGVVSLSTAATWRGSQTDQAAHRAGADLRVAGALDAPELGSLGRGTMYAALPGVTAISPAYNARAEFGGEDATLLALNADRLGELMRLRPDLSAQSLTTLGERLAAGRAGVPAMPLPGEPSRLTVRMRLTVDRPELAETYTAMPVRMVLADGLGVRREVEIGPLRPGVSETSVDVAALAGRSGKVTYPLSVLRFTADVPVPPTGSGFTLAVESVTADDGRRVSLPAGLRWEPGTPDGSPVTAKPAEGVEDGRDLLAVAVEPPPVSRSGSDPVRLTLVPSAGAHRPGVAGPLPVVVTDDLARAERLTAGQQARVTLNRRITEIAVAGIVTEVPGTAADRPAVLVDWEALQERELLLGAAPPPAGEWWIAVRDGDTSAAAEELKRHPEWDQTVVDRSALTAQLRDDPLAGGLQGALILGFAAALVFALIGFLVNAVVAARERTAEFAVLRALGTSFRQILGLLAVEQAFMIGLSLATGTALAVLIARLVVPHIVLTGQATAVTPPVALDIPWAPTAALLAGLAVLLFAIVAVLAAALRRQDLASTLRVGEDR</sequence>
<feature type="domain" description="ABC3 transporter permease C-terminal" evidence="8">
    <location>
        <begin position="953"/>
        <end position="1070"/>
    </location>
</feature>
<feature type="domain" description="ABC3 transporter permease C-terminal" evidence="8">
    <location>
        <begin position="299"/>
        <end position="413"/>
    </location>
</feature>
<protein>
    <submittedName>
        <fullName evidence="9">FtsX-like permease family protein</fullName>
    </submittedName>
</protein>
<gene>
    <name evidence="9" type="ORF">SAMN04489764_3080</name>
</gene>
<evidence type="ECO:0000313" key="9">
    <source>
        <dbReference type="EMBL" id="SDR02402.1"/>
    </source>
</evidence>
<feature type="transmembrane region" description="Helical" evidence="7">
    <location>
        <begin position="336"/>
        <end position="365"/>
    </location>
</feature>
<dbReference type="GO" id="GO:0005886">
    <property type="term" value="C:plasma membrane"/>
    <property type="evidence" value="ECO:0007669"/>
    <property type="project" value="UniProtKB-SubCell"/>
</dbReference>
<organism evidence="9 10">
    <name type="scientific">Thermostaphylospora chromogena</name>
    <dbReference type="NCBI Taxonomy" id="35622"/>
    <lineage>
        <taxon>Bacteria</taxon>
        <taxon>Bacillati</taxon>
        <taxon>Actinomycetota</taxon>
        <taxon>Actinomycetes</taxon>
        <taxon>Streptosporangiales</taxon>
        <taxon>Thermomonosporaceae</taxon>
        <taxon>Thermostaphylospora</taxon>
    </lineage>
</organism>
<dbReference type="OrthoDB" id="5101691at2"/>
<keyword evidence="5 7" id="KW-0472">Membrane</keyword>
<dbReference type="Proteomes" id="UP000217103">
    <property type="component" value="Unassembled WGS sequence"/>
</dbReference>
<feature type="transmembrane region" description="Helical" evidence="7">
    <location>
        <begin position="470"/>
        <end position="490"/>
    </location>
</feature>
<name>A0A1H1FN26_9ACTN</name>
<comment type="similarity">
    <text evidence="6">Belongs to the ABC-4 integral membrane protein family.</text>
</comment>
<evidence type="ECO:0000256" key="6">
    <source>
        <dbReference type="ARBA" id="ARBA00038076"/>
    </source>
</evidence>
<evidence type="ECO:0000256" key="5">
    <source>
        <dbReference type="ARBA" id="ARBA00023136"/>
    </source>
</evidence>
<comment type="subcellular location">
    <subcellularLocation>
        <location evidence="1">Cell membrane</location>
        <topology evidence="1">Multi-pass membrane protein</topology>
    </subcellularLocation>
</comment>
<keyword evidence="10" id="KW-1185">Reference proteome</keyword>
<evidence type="ECO:0000256" key="4">
    <source>
        <dbReference type="ARBA" id="ARBA00022989"/>
    </source>
</evidence>
<evidence type="ECO:0000256" key="3">
    <source>
        <dbReference type="ARBA" id="ARBA00022692"/>
    </source>
</evidence>
<evidence type="ECO:0000256" key="1">
    <source>
        <dbReference type="ARBA" id="ARBA00004651"/>
    </source>
</evidence>
<evidence type="ECO:0000313" key="10">
    <source>
        <dbReference type="Proteomes" id="UP000217103"/>
    </source>
</evidence>
<dbReference type="InterPro" id="IPR050250">
    <property type="entry name" value="Macrolide_Exporter_MacB"/>
</dbReference>
<reference evidence="9 10" key="1">
    <citation type="submission" date="2016-10" db="EMBL/GenBank/DDBJ databases">
        <authorList>
            <person name="de Groot N.N."/>
        </authorList>
    </citation>
    <scope>NUCLEOTIDE SEQUENCE [LARGE SCALE GENOMIC DNA]</scope>
    <source>
        <strain evidence="9 10">DSM 43794</strain>
    </source>
</reference>
<proteinExistence type="inferred from homology"/>
<dbReference type="RefSeq" id="WP_106408599.1">
    <property type="nucleotide sequence ID" value="NZ_FNKK01000002.1"/>
</dbReference>
<keyword evidence="3 7" id="KW-0812">Transmembrane</keyword>
<feature type="transmembrane region" description="Helical" evidence="7">
    <location>
        <begin position="385"/>
        <end position="409"/>
    </location>
</feature>
<feature type="transmembrane region" description="Helical" evidence="7">
    <location>
        <begin position="430"/>
        <end position="450"/>
    </location>
</feature>
<dbReference type="GO" id="GO:0022857">
    <property type="term" value="F:transmembrane transporter activity"/>
    <property type="evidence" value="ECO:0007669"/>
    <property type="project" value="TreeGrafter"/>
</dbReference>
<dbReference type="Pfam" id="PF02687">
    <property type="entry name" value="FtsX"/>
    <property type="match status" value="2"/>
</dbReference>
<accession>A0A1H1FN26</accession>
<dbReference type="EMBL" id="FNKK01000002">
    <property type="protein sequence ID" value="SDR02402.1"/>
    <property type="molecule type" value="Genomic_DNA"/>
</dbReference>
<keyword evidence="4 7" id="KW-1133">Transmembrane helix</keyword>
<evidence type="ECO:0000256" key="2">
    <source>
        <dbReference type="ARBA" id="ARBA00022475"/>
    </source>
</evidence>
<evidence type="ECO:0000256" key="7">
    <source>
        <dbReference type="SAM" id="Phobius"/>
    </source>
</evidence>